<reference evidence="1" key="1">
    <citation type="submission" date="2016-04" db="EMBL/GenBank/DDBJ databases">
        <authorList>
            <person name="Evans L.H."/>
            <person name="Alamgir A."/>
            <person name="Owens N."/>
            <person name="Weber N.D."/>
            <person name="Virtaneva K."/>
            <person name="Barbian K."/>
            <person name="Babar A."/>
            <person name="Rosenke K."/>
        </authorList>
    </citation>
    <scope>NUCLEOTIDE SEQUENCE [LARGE SCALE GENOMIC DNA]</scope>
    <source>
        <strain evidence="1">CBS 101.48</strain>
    </source>
</reference>
<sequence>MFLGEYDTSSPFYLYRIPMAASPPLTSPSANSVSPTIKQDYSAIYYYCLEDLERLGLAAPVSFQHKNTATLYLDNPSAFCKNAENGYTYVNTHVLYELAALFKSSLLMDLCRLTVHTPKEKRCSLLERITLLRTTSIPMDPQTPSSLWSSSNDNGFISPGQLVKQVLHPVRLDGQEWFLQPWIKHSQQHQRQQQQQQQPLMIRLSPPEEEEQQDQCPPLRTSVTCMDTSTSAKQQSSSLLLQRRLAPKLGHHTPQLTINTPTYMDHHLHSIQSAPLRKSISKYQISKRLQAAAAAAASTPSHKPVLVPSHHPHPYARRVHVSPPASSTSTHKQRFLQPFEYLHDTLEHVRAQKERLDDTIRQSSTWLGQIQHSLPAKIETMVTEQMDGWMTHYTDQMQHCMDRLLVLEKKQAADQQKCELVALMQRLEHLEQRLNSQKT</sequence>
<evidence type="ECO:0000313" key="2">
    <source>
        <dbReference type="Proteomes" id="UP000078561"/>
    </source>
</evidence>
<protein>
    <submittedName>
        <fullName evidence="1">Uncharacterized protein</fullName>
    </submittedName>
</protein>
<accession>A0A168LFF7</accession>
<gene>
    <name evidence="1" type="primary">ABSGL_02102.1 scaffold 2596</name>
</gene>
<proteinExistence type="predicted"/>
<dbReference type="EMBL" id="LT551165">
    <property type="protein sequence ID" value="SAL96686.1"/>
    <property type="molecule type" value="Genomic_DNA"/>
</dbReference>
<dbReference type="InParanoid" id="A0A168LFF7"/>
<dbReference type="Proteomes" id="UP000078561">
    <property type="component" value="Unassembled WGS sequence"/>
</dbReference>
<name>A0A168LFF7_ABSGL</name>
<organism evidence="1">
    <name type="scientific">Absidia glauca</name>
    <name type="common">Pin mould</name>
    <dbReference type="NCBI Taxonomy" id="4829"/>
    <lineage>
        <taxon>Eukaryota</taxon>
        <taxon>Fungi</taxon>
        <taxon>Fungi incertae sedis</taxon>
        <taxon>Mucoromycota</taxon>
        <taxon>Mucoromycotina</taxon>
        <taxon>Mucoromycetes</taxon>
        <taxon>Mucorales</taxon>
        <taxon>Cunninghamellaceae</taxon>
        <taxon>Absidia</taxon>
    </lineage>
</organism>
<dbReference type="AlphaFoldDB" id="A0A168LFF7"/>
<dbReference type="OMA" id="NTRDHQD"/>
<keyword evidence="2" id="KW-1185">Reference proteome</keyword>
<dbReference type="OrthoDB" id="2288224at2759"/>
<evidence type="ECO:0000313" key="1">
    <source>
        <dbReference type="EMBL" id="SAL96686.1"/>
    </source>
</evidence>